<gene>
    <name evidence="1" type="ORF">GN244_ATG20699</name>
</gene>
<comment type="caution">
    <text evidence="1">The sequence shown here is derived from an EMBL/GenBank/DDBJ whole genome shotgun (WGS) entry which is preliminary data.</text>
</comment>
<proteinExistence type="predicted"/>
<dbReference type="AlphaFoldDB" id="A0A833WHK1"/>
<organism evidence="1 2">
    <name type="scientific">Phytophthora infestans</name>
    <name type="common">Potato late blight agent</name>
    <name type="synonym">Botrytis infestans</name>
    <dbReference type="NCBI Taxonomy" id="4787"/>
    <lineage>
        <taxon>Eukaryota</taxon>
        <taxon>Sar</taxon>
        <taxon>Stramenopiles</taxon>
        <taxon>Oomycota</taxon>
        <taxon>Peronosporomycetes</taxon>
        <taxon>Peronosporales</taxon>
        <taxon>Peronosporaceae</taxon>
        <taxon>Phytophthora</taxon>
    </lineage>
</organism>
<evidence type="ECO:0000313" key="2">
    <source>
        <dbReference type="Proteomes" id="UP000602510"/>
    </source>
</evidence>
<dbReference type="EMBL" id="WSZM01001340">
    <property type="protein sequence ID" value="KAF4027681.1"/>
    <property type="molecule type" value="Genomic_DNA"/>
</dbReference>
<keyword evidence="2" id="KW-1185">Reference proteome</keyword>
<sequence>MPEAIVWRPMCTELKESDALIIIQCLKVFKIAKSQAIFCTLCAVPTPHLMRYKILKCRCTQCKQAAPYATCPWRAKMLVCLGRKVVSLFESGEHVTRAIPPHSRTLTTAQKDFSKQMTRAGMKPARIRTAMLLQFGLRPSELPALQKVQNVVCYYRRTKLGGSDTTATIVACSGAAVALASEEDVRLKESLILSSLSKGHLQPKTRAQS</sequence>
<accession>A0A833WHK1</accession>
<reference evidence="1" key="1">
    <citation type="submission" date="2020-04" db="EMBL/GenBank/DDBJ databases">
        <title>Hybrid Assembly of Korean Phytophthora infestans isolates.</title>
        <authorList>
            <person name="Prokchorchik M."/>
            <person name="Lee Y."/>
            <person name="Seo J."/>
            <person name="Cho J.-H."/>
            <person name="Park Y.-E."/>
            <person name="Jang D.-C."/>
            <person name="Im J.-S."/>
            <person name="Choi J.-G."/>
            <person name="Park H.-J."/>
            <person name="Lee G.-B."/>
            <person name="Lee Y.-G."/>
            <person name="Hong S.-Y."/>
            <person name="Cho K."/>
            <person name="Sohn K.H."/>
        </authorList>
    </citation>
    <scope>NUCLEOTIDE SEQUENCE</scope>
    <source>
        <strain evidence="1">KR_1_A1</strain>
    </source>
</reference>
<evidence type="ECO:0000313" key="1">
    <source>
        <dbReference type="EMBL" id="KAF4027681.1"/>
    </source>
</evidence>
<protein>
    <submittedName>
        <fullName evidence="1">Uncharacterized protein</fullName>
    </submittedName>
</protein>
<dbReference type="Proteomes" id="UP000602510">
    <property type="component" value="Unassembled WGS sequence"/>
</dbReference>
<name>A0A833WHK1_PHYIN</name>